<gene>
    <name evidence="1" type="ORF">F4693_002192</name>
</gene>
<dbReference type="Proteomes" id="UP000522313">
    <property type="component" value="Unassembled WGS sequence"/>
</dbReference>
<organism evidence="1 2">
    <name type="scientific">Sphingomonas endophytica</name>
    <dbReference type="NCBI Taxonomy" id="869719"/>
    <lineage>
        <taxon>Bacteria</taxon>
        <taxon>Pseudomonadati</taxon>
        <taxon>Pseudomonadota</taxon>
        <taxon>Alphaproteobacteria</taxon>
        <taxon>Sphingomonadales</taxon>
        <taxon>Sphingomonadaceae</taxon>
        <taxon>Sphingomonas</taxon>
    </lineage>
</organism>
<accession>A0A7X0MPL8</accession>
<evidence type="ECO:0000313" key="2">
    <source>
        <dbReference type="Proteomes" id="UP000522313"/>
    </source>
</evidence>
<reference evidence="1 2" key="1">
    <citation type="submission" date="2020-08" db="EMBL/GenBank/DDBJ databases">
        <title>The Agave Microbiome: Exploring the role of microbial communities in plant adaptations to desert environments.</title>
        <authorList>
            <person name="Partida-Martinez L.P."/>
        </authorList>
    </citation>
    <scope>NUCLEOTIDE SEQUENCE [LARGE SCALE GENOMIC DNA]</scope>
    <source>
        <strain evidence="1 2">AS3.13</strain>
    </source>
</reference>
<dbReference type="EMBL" id="JACHBT010000010">
    <property type="protein sequence ID" value="MBB6505205.1"/>
    <property type="molecule type" value="Genomic_DNA"/>
</dbReference>
<evidence type="ECO:0000313" key="1">
    <source>
        <dbReference type="EMBL" id="MBB6505205.1"/>
    </source>
</evidence>
<evidence type="ECO:0008006" key="3">
    <source>
        <dbReference type="Google" id="ProtNLM"/>
    </source>
</evidence>
<name>A0A7X0MPL8_9SPHN</name>
<reference evidence="1 2" key="2">
    <citation type="submission" date="2020-08" db="EMBL/GenBank/DDBJ databases">
        <authorList>
            <person name="Partida-Martinez L."/>
            <person name="Huntemann M."/>
            <person name="Clum A."/>
            <person name="Wang J."/>
            <person name="Palaniappan K."/>
            <person name="Ritter S."/>
            <person name="Chen I.-M."/>
            <person name="Stamatis D."/>
            <person name="Reddy T."/>
            <person name="O'Malley R."/>
            <person name="Daum C."/>
            <person name="Shapiro N."/>
            <person name="Ivanova N."/>
            <person name="Kyrpides N."/>
            <person name="Woyke T."/>
        </authorList>
    </citation>
    <scope>NUCLEOTIDE SEQUENCE [LARGE SCALE GENOMIC DNA]</scope>
    <source>
        <strain evidence="1 2">AS3.13</strain>
    </source>
</reference>
<protein>
    <recommendedName>
        <fullName evidence="3">Chemotaxis protein</fullName>
    </recommendedName>
</protein>
<dbReference type="RefSeq" id="WP_184505863.1">
    <property type="nucleotide sequence ID" value="NZ_JACHBT010000010.1"/>
</dbReference>
<proteinExistence type="predicted"/>
<comment type="caution">
    <text evidence="1">The sequence shown here is derived from an EMBL/GenBank/DDBJ whole genome shotgun (WGS) entry which is preliminary data.</text>
</comment>
<dbReference type="AlphaFoldDB" id="A0A7X0MPL8"/>
<sequence>MITPIIREYFKGLKEQDELDVVIPDLLTSMGFEVVRRPKSGNRQYGADVIAVGTDTDGERKLFVFSIKRGDLTRQEWAGGEQALRQSLDEIKDVILNNRAPEHEGLKVVICITLGGIVPEAIEPLVNGYMRSNRTKTLGYQVWTGDTLTRKILDGALREELFSGELRTLLRKAAATADDPERSIAHFERLVDAVAGGDADPVEKVRILYLALWILFVWGRDASNFEAPYLASEIATLRAWDLLHGRIEGDRGRRLDASHSFHQVVTLHLRIWDELYGTKVLPHAGKLHVLSFAVGSVDGLDINLSMFETVGRVAMGGLWRLWMEPGQGAVPKTSDLACWPARNIAEALGRMPVANPTLFSPFADHQSTDLALALLLLCSVRETRDAARRWVRGAAQRIIFAYRHHGRYPANDGSYSFLLRHPEAATDEYRQAAMAASVTLPLLAMVAYLLDDAETVASINEFQKTDARDCSFQAWVPNNRTDGKIWTGDPWQGSSVTGLKVGDGGSELVAALQTESKANPDYPMLSAIRLEHWPILLLACRQLRLPVPPQLWMTLMKEMKPAAAGASAVGSDPTGECGAAPD</sequence>